<gene>
    <name evidence="3" type="ORF">TIFTF001_003061</name>
</gene>
<dbReference type="PANTHER" id="PTHR34189">
    <property type="entry name" value="TRANSMEMBRANE PROTEIN"/>
    <property type="match status" value="1"/>
</dbReference>
<feature type="region of interest" description="Disordered" evidence="1">
    <location>
        <begin position="19"/>
        <end position="57"/>
    </location>
</feature>
<accession>A0AA87ZBE5</accession>
<keyword evidence="2" id="KW-0812">Transmembrane</keyword>
<evidence type="ECO:0000256" key="2">
    <source>
        <dbReference type="SAM" id="Phobius"/>
    </source>
</evidence>
<dbReference type="Gramene" id="FCD_00010120-RA">
    <property type="protein sequence ID" value="FCD_00010120-RA:cds"/>
    <property type="gene ID" value="FCD_00010120"/>
</dbReference>
<comment type="caution">
    <text evidence="3">The sequence shown here is derived from an EMBL/GenBank/DDBJ whole genome shotgun (WGS) entry which is preliminary data.</text>
</comment>
<dbReference type="AlphaFoldDB" id="A0AA87ZBE5"/>
<evidence type="ECO:0000313" key="3">
    <source>
        <dbReference type="EMBL" id="GMN31007.1"/>
    </source>
</evidence>
<dbReference type="EMBL" id="BTGU01000003">
    <property type="protein sequence ID" value="GMN31007.1"/>
    <property type="molecule type" value="Genomic_DNA"/>
</dbReference>
<feature type="transmembrane region" description="Helical" evidence="2">
    <location>
        <begin position="75"/>
        <end position="93"/>
    </location>
</feature>
<organism evidence="3 4">
    <name type="scientific">Ficus carica</name>
    <name type="common">Common fig</name>
    <dbReference type="NCBI Taxonomy" id="3494"/>
    <lineage>
        <taxon>Eukaryota</taxon>
        <taxon>Viridiplantae</taxon>
        <taxon>Streptophyta</taxon>
        <taxon>Embryophyta</taxon>
        <taxon>Tracheophyta</taxon>
        <taxon>Spermatophyta</taxon>
        <taxon>Magnoliopsida</taxon>
        <taxon>eudicotyledons</taxon>
        <taxon>Gunneridae</taxon>
        <taxon>Pentapetalae</taxon>
        <taxon>rosids</taxon>
        <taxon>fabids</taxon>
        <taxon>Rosales</taxon>
        <taxon>Moraceae</taxon>
        <taxon>Ficeae</taxon>
        <taxon>Ficus</taxon>
    </lineage>
</organism>
<name>A0AA87ZBE5_FICCA</name>
<dbReference type="PANTHER" id="PTHR34189:SF13">
    <property type="entry name" value="TRANSMEMBRANE PROTEIN"/>
    <property type="match status" value="1"/>
</dbReference>
<keyword evidence="2" id="KW-0472">Membrane</keyword>
<dbReference type="Proteomes" id="UP001187192">
    <property type="component" value="Unassembled WGS sequence"/>
</dbReference>
<feature type="compositionally biased region" description="Low complexity" evidence="1">
    <location>
        <begin position="19"/>
        <end position="32"/>
    </location>
</feature>
<evidence type="ECO:0008006" key="5">
    <source>
        <dbReference type="Google" id="ProtNLM"/>
    </source>
</evidence>
<proteinExistence type="predicted"/>
<keyword evidence="4" id="KW-1185">Reference proteome</keyword>
<evidence type="ECO:0000313" key="4">
    <source>
        <dbReference type="Proteomes" id="UP001187192"/>
    </source>
</evidence>
<keyword evidence="2" id="KW-1133">Transmembrane helix</keyword>
<reference evidence="3" key="1">
    <citation type="submission" date="2023-07" db="EMBL/GenBank/DDBJ databases">
        <title>draft genome sequence of fig (Ficus carica).</title>
        <authorList>
            <person name="Takahashi T."/>
            <person name="Nishimura K."/>
        </authorList>
    </citation>
    <scope>NUCLEOTIDE SEQUENCE</scope>
</reference>
<sequence length="98" mass="10758">MQKRSSRISASSSLAATAAAAAAGTSPPSTQSWSFVDDDDDVDHHHHHQLDLPTYNPLSSAAKREQSRLRFAHNAVHLIPLLLLLCALVLWFFSNPEL</sequence>
<evidence type="ECO:0000256" key="1">
    <source>
        <dbReference type="SAM" id="MobiDB-lite"/>
    </source>
</evidence>
<protein>
    <recommendedName>
        <fullName evidence="5">Transmembrane protein</fullName>
    </recommendedName>
</protein>